<feature type="compositionally biased region" description="Polar residues" evidence="1">
    <location>
        <begin position="289"/>
        <end position="303"/>
    </location>
</feature>
<dbReference type="PANTHER" id="PTHR15615:SF10">
    <property type="entry name" value="PHO85 CYCLIN-2-RELATED"/>
    <property type="match status" value="1"/>
</dbReference>
<dbReference type="AlphaFoldDB" id="G0SAC7"/>
<evidence type="ECO:0000259" key="2">
    <source>
        <dbReference type="Pfam" id="PF00134"/>
    </source>
</evidence>
<organism evidence="4">
    <name type="scientific">Chaetomium thermophilum (strain DSM 1495 / CBS 144.50 / IMI 039719)</name>
    <name type="common">Thermochaetoides thermophila</name>
    <dbReference type="NCBI Taxonomy" id="759272"/>
    <lineage>
        <taxon>Eukaryota</taxon>
        <taxon>Fungi</taxon>
        <taxon>Dikarya</taxon>
        <taxon>Ascomycota</taxon>
        <taxon>Pezizomycotina</taxon>
        <taxon>Sordariomycetes</taxon>
        <taxon>Sordariomycetidae</taxon>
        <taxon>Sordariales</taxon>
        <taxon>Chaetomiaceae</taxon>
        <taxon>Thermochaetoides</taxon>
    </lineage>
</organism>
<reference evidence="3 4" key="1">
    <citation type="journal article" date="2011" name="Cell">
        <title>Insight into structure and assembly of the nuclear pore complex by utilizing the genome of a eukaryotic thermophile.</title>
        <authorList>
            <person name="Amlacher S."/>
            <person name="Sarges P."/>
            <person name="Flemming D."/>
            <person name="van Noort V."/>
            <person name="Kunze R."/>
            <person name="Devos D.P."/>
            <person name="Arumugam M."/>
            <person name="Bork P."/>
            <person name="Hurt E."/>
        </authorList>
    </citation>
    <scope>NUCLEOTIDE SEQUENCE [LARGE SCALE GENOMIC DNA]</scope>
    <source>
        <strain evidence="4">DSM 1495 / CBS 144.50 / IMI 039719</strain>
    </source>
</reference>
<dbReference type="GO" id="GO:0016538">
    <property type="term" value="F:cyclin-dependent protein serine/threonine kinase regulator activity"/>
    <property type="evidence" value="ECO:0007669"/>
    <property type="project" value="TreeGrafter"/>
</dbReference>
<evidence type="ECO:0000313" key="4">
    <source>
        <dbReference type="Proteomes" id="UP000008066"/>
    </source>
</evidence>
<dbReference type="KEGG" id="cthr:CTHT_0041810"/>
<gene>
    <name evidence="3" type="ORF">CTHT_0041810</name>
</gene>
<dbReference type="eggNOG" id="KOG1674">
    <property type="taxonomic scope" value="Eukaryota"/>
</dbReference>
<dbReference type="OMA" id="HNVIACD"/>
<dbReference type="CDD" id="cd20557">
    <property type="entry name" value="CYCLIN_ScPCL1-like"/>
    <property type="match status" value="1"/>
</dbReference>
<dbReference type="Proteomes" id="UP000008066">
    <property type="component" value="Unassembled WGS sequence"/>
</dbReference>
<feature type="domain" description="Cyclin N-terminal" evidence="2">
    <location>
        <begin position="72"/>
        <end position="175"/>
    </location>
</feature>
<protein>
    <submittedName>
        <fullName evidence="3">G1/S-specific cyclin pcl1 (Cyclin hcs26)-like protein</fullName>
    </submittedName>
</protein>
<accession>G0SAC7</accession>
<feature type="region of interest" description="Disordered" evidence="1">
    <location>
        <begin position="236"/>
        <end position="310"/>
    </location>
</feature>
<dbReference type="InterPro" id="IPR006671">
    <property type="entry name" value="Cyclin_N"/>
</dbReference>
<dbReference type="GO" id="GO:0000307">
    <property type="term" value="C:cyclin-dependent protein kinase holoenzyme complex"/>
    <property type="evidence" value="ECO:0007669"/>
    <property type="project" value="TreeGrafter"/>
</dbReference>
<dbReference type="OrthoDB" id="10250320at2759"/>
<dbReference type="EMBL" id="GL988043">
    <property type="protein sequence ID" value="EGS19699.1"/>
    <property type="molecule type" value="Genomic_DNA"/>
</dbReference>
<feature type="compositionally biased region" description="Polar residues" evidence="1">
    <location>
        <begin position="251"/>
        <end position="263"/>
    </location>
</feature>
<dbReference type="GO" id="GO:0019901">
    <property type="term" value="F:protein kinase binding"/>
    <property type="evidence" value="ECO:0007669"/>
    <property type="project" value="InterPro"/>
</dbReference>
<keyword evidence="4" id="KW-1185">Reference proteome</keyword>
<dbReference type="GeneID" id="18258219"/>
<dbReference type="GO" id="GO:0005634">
    <property type="term" value="C:nucleus"/>
    <property type="evidence" value="ECO:0007669"/>
    <property type="project" value="TreeGrafter"/>
</dbReference>
<dbReference type="HOGENOM" id="CLU_018149_3_0_1"/>
<dbReference type="PANTHER" id="PTHR15615">
    <property type="match status" value="1"/>
</dbReference>
<feature type="compositionally biased region" description="Low complexity" evidence="1">
    <location>
        <begin position="264"/>
        <end position="280"/>
    </location>
</feature>
<dbReference type="STRING" id="759272.G0SAC7"/>
<dbReference type="Gene3D" id="1.10.472.10">
    <property type="entry name" value="Cyclin-like"/>
    <property type="match status" value="1"/>
</dbReference>
<name>G0SAC7_CHATD</name>
<dbReference type="SUPFAM" id="SSF47954">
    <property type="entry name" value="Cyclin-like"/>
    <property type="match status" value="1"/>
</dbReference>
<dbReference type="InterPro" id="IPR036915">
    <property type="entry name" value="Cyclin-like_sf"/>
</dbReference>
<proteinExistence type="predicted"/>
<dbReference type="InterPro" id="IPR013922">
    <property type="entry name" value="Cyclin_PHO80-like"/>
</dbReference>
<dbReference type="RefSeq" id="XP_006694584.1">
    <property type="nucleotide sequence ID" value="XM_006694521.1"/>
</dbReference>
<evidence type="ECO:0000256" key="1">
    <source>
        <dbReference type="SAM" id="MobiDB-lite"/>
    </source>
</evidence>
<sequence>MEPYQELSFEELNRRALHEFIYQPVSRDMIKYLAKAASNVIQCDPNMAPPSTTRFSSSGKPVPASDGLPSVEDFITKLVISSNVQVPTLMSTLVYLTRLKQRLQPEAKGLRCTIHRIFLATLIIAAKYLNDSSPKNKHWANYTVMQSPHYHFGFTRQEVNLMERQLLALLSFDLRITEEDLYQEFEPFLAPLREKIATHRRERYERKLRQQQYLQEQQMRIQQQRHQNDEFLTVPVQPSLSPEHTYPTPPSSRGSSCTRSPYHSRNPSSVSGHSRSSSRSVTPPDLVSSGASSYAPSVASRATTPCEDEPAPEIQVVDSPEQVSDLHCEDVAPPKVPAKDYYNSTYKPAAYQGYGAGYNYPAYPQATVTATGKRKAAGGMLPYEISAEQAGRMYGYQPTQWPLRGPREDGKVKKARGMWERVLGAVSAVGGR</sequence>
<evidence type="ECO:0000313" key="3">
    <source>
        <dbReference type="EMBL" id="EGS19699.1"/>
    </source>
</evidence>
<dbReference type="Pfam" id="PF00134">
    <property type="entry name" value="Cyclin_N"/>
    <property type="match status" value="1"/>
</dbReference>